<dbReference type="SUPFAM" id="SSF161098">
    <property type="entry name" value="MetI-like"/>
    <property type="match status" value="1"/>
</dbReference>
<reference evidence="10" key="1">
    <citation type="submission" date="2021-01" db="EMBL/GenBank/DDBJ databases">
        <title>Whole genome shotgun sequence of Actinocatenispora rupis NBRC 107355.</title>
        <authorList>
            <person name="Komaki H."/>
            <person name="Tamura T."/>
        </authorList>
    </citation>
    <scope>NUCLEOTIDE SEQUENCE</scope>
    <source>
        <strain evidence="10">NBRC 107355</strain>
    </source>
</reference>
<evidence type="ECO:0000256" key="2">
    <source>
        <dbReference type="ARBA" id="ARBA00022448"/>
    </source>
</evidence>
<name>A0A8J3JA07_9ACTN</name>
<evidence type="ECO:0000256" key="7">
    <source>
        <dbReference type="RuleBase" id="RU363032"/>
    </source>
</evidence>
<feature type="transmembrane region" description="Helical" evidence="7">
    <location>
        <begin position="32"/>
        <end position="53"/>
    </location>
</feature>
<feature type="transmembrane region" description="Helical" evidence="7">
    <location>
        <begin position="181"/>
        <end position="201"/>
    </location>
</feature>
<dbReference type="PANTHER" id="PTHR30193:SF1">
    <property type="entry name" value="ABC TRANSPORTER PERMEASE PROTEIN YESP-RELATED"/>
    <property type="match status" value="1"/>
</dbReference>
<proteinExistence type="inferred from homology"/>
<feature type="transmembrane region" description="Helical" evidence="7">
    <location>
        <begin position="128"/>
        <end position="149"/>
    </location>
</feature>
<feature type="transmembrane region" description="Helical" evidence="7">
    <location>
        <begin position="95"/>
        <end position="116"/>
    </location>
</feature>
<evidence type="ECO:0000259" key="9">
    <source>
        <dbReference type="PROSITE" id="PS50928"/>
    </source>
</evidence>
<accession>A0A8J3JA07</accession>
<dbReference type="Pfam" id="PF00528">
    <property type="entry name" value="BPD_transp_1"/>
    <property type="match status" value="1"/>
</dbReference>
<dbReference type="PANTHER" id="PTHR30193">
    <property type="entry name" value="ABC TRANSPORTER PERMEASE PROTEIN"/>
    <property type="match status" value="1"/>
</dbReference>
<dbReference type="Gene3D" id="1.10.3720.10">
    <property type="entry name" value="MetI-like"/>
    <property type="match status" value="1"/>
</dbReference>
<dbReference type="Proteomes" id="UP000612808">
    <property type="component" value="Unassembled WGS sequence"/>
</dbReference>
<dbReference type="GO" id="GO:0005886">
    <property type="term" value="C:plasma membrane"/>
    <property type="evidence" value="ECO:0007669"/>
    <property type="project" value="UniProtKB-SubCell"/>
</dbReference>
<dbReference type="InterPro" id="IPR051393">
    <property type="entry name" value="ABC_transporter_permease"/>
</dbReference>
<dbReference type="AlphaFoldDB" id="A0A8J3JA07"/>
<feature type="transmembrane region" description="Helical" evidence="7">
    <location>
        <begin position="294"/>
        <end position="317"/>
    </location>
</feature>
<keyword evidence="4 7" id="KW-0812">Transmembrane</keyword>
<sequence>MQDTAVAPYPARAGARPRPAPRRAADRRRRRLLALLLAPWAIGVVVFFGYPLVSIGYLSFTHYDLLSAPRWIGLANYAYMLRGDQQLGQAVRNTLWVLLILVPCQVLFSFGIGLLLSRARRGVGLLRTVFYLPSLTPLVAAAMGFLYVFNPGTGPVNQVLAALGVTGPPWYTSPGWAKPSLTVLAVWGSGNLIVIFLAALLQVPRDLYEAADLDGAGPLSKLRHVTLPVISPVVLFAVVTTVIDGLQYFDQAYVVSSLGNGGAKLDDGVLGYPEGSTLFFPLWLYQQGFRYFNMGYASALAVVMLVVALGISSAILLRSRSFVHQTGGTGR</sequence>
<evidence type="ECO:0000313" key="10">
    <source>
        <dbReference type="EMBL" id="GID10968.1"/>
    </source>
</evidence>
<dbReference type="EMBL" id="BOMB01000010">
    <property type="protein sequence ID" value="GID10968.1"/>
    <property type="molecule type" value="Genomic_DNA"/>
</dbReference>
<evidence type="ECO:0000256" key="8">
    <source>
        <dbReference type="SAM" id="MobiDB-lite"/>
    </source>
</evidence>
<organism evidence="10 11">
    <name type="scientific">Actinocatenispora rupis</name>
    <dbReference type="NCBI Taxonomy" id="519421"/>
    <lineage>
        <taxon>Bacteria</taxon>
        <taxon>Bacillati</taxon>
        <taxon>Actinomycetota</taxon>
        <taxon>Actinomycetes</taxon>
        <taxon>Micromonosporales</taxon>
        <taxon>Micromonosporaceae</taxon>
        <taxon>Actinocatenispora</taxon>
    </lineage>
</organism>
<feature type="compositionally biased region" description="Low complexity" evidence="8">
    <location>
        <begin position="1"/>
        <end position="17"/>
    </location>
</feature>
<keyword evidence="11" id="KW-1185">Reference proteome</keyword>
<protein>
    <submittedName>
        <fullName evidence="10">Sugar ABC transporter permease</fullName>
    </submittedName>
</protein>
<dbReference type="InterPro" id="IPR035906">
    <property type="entry name" value="MetI-like_sf"/>
</dbReference>
<comment type="caution">
    <text evidence="10">The sequence shown here is derived from an EMBL/GenBank/DDBJ whole genome shotgun (WGS) entry which is preliminary data.</text>
</comment>
<evidence type="ECO:0000256" key="3">
    <source>
        <dbReference type="ARBA" id="ARBA00022475"/>
    </source>
</evidence>
<keyword evidence="2 7" id="KW-0813">Transport</keyword>
<feature type="domain" description="ABC transmembrane type-1" evidence="9">
    <location>
        <begin position="91"/>
        <end position="315"/>
    </location>
</feature>
<evidence type="ECO:0000256" key="6">
    <source>
        <dbReference type="ARBA" id="ARBA00023136"/>
    </source>
</evidence>
<feature type="transmembrane region" description="Helical" evidence="7">
    <location>
        <begin position="222"/>
        <end position="243"/>
    </location>
</feature>
<dbReference type="RefSeq" id="WP_239076556.1">
    <property type="nucleotide sequence ID" value="NZ_BAAAZM010000004.1"/>
</dbReference>
<evidence type="ECO:0000256" key="1">
    <source>
        <dbReference type="ARBA" id="ARBA00004651"/>
    </source>
</evidence>
<dbReference type="PROSITE" id="PS50928">
    <property type="entry name" value="ABC_TM1"/>
    <property type="match status" value="1"/>
</dbReference>
<dbReference type="CDD" id="cd06261">
    <property type="entry name" value="TM_PBP2"/>
    <property type="match status" value="1"/>
</dbReference>
<dbReference type="InterPro" id="IPR000515">
    <property type="entry name" value="MetI-like"/>
</dbReference>
<comment type="similarity">
    <text evidence="7">Belongs to the binding-protein-dependent transport system permease family.</text>
</comment>
<feature type="region of interest" description="Disordered" evidence="8">
    <location>
        <begin position="1"/>
        <end position="24"/>
    </location>
</feature>
<keyword evidence="5 7" id="KW-1133">Transmembrane helix</keyword>
<dbReference type="GO" id="GO:0055085">
    <property type="term" value="P:transmembrane transport"/>
    <property type="evidence" value="ECO:0007669"/>
    <property type="project" value="InterPro"/>
</dbReference>
<evidence type="ECO:0000256" key="5">
    <source>
        <dbReference type="ARBA" id="ARBA00022989"/>
    </source>
</evidence>
<gene>
    <name evidence="10" type="ORF">Aru02nite_18570</name>
</gene>
<comment type="subcellular location">
    <subcellularLocation>
        <location evidence="1 7">Cell membrane</location>
        <topology evidence="1 7">Multi-pass membrane protein</topology>
    </subcellularLocation>
</comment>
<evidence type="ECO:0000256" key="4">
    <source>
        <dbReference type="ARBA" id="ARBA00022692"/>
    </source>
</evidence>
<keyword evidence="3" id="KW-1003">Cell membrane</keyword>
<evidence type="ECO:0000313" key="11">
    <source>
        <dbReference type="Proteomes" id="UP000612808"/>
    </source>
</evidence>
<keyword evidence="6 7" id="KW-0472">Membrane</keyword>